<feature type="non-terminal residue" evidence="1">
    <location>
        <position position="1"/>
    </location>
</feature>
<name>A0A4Y2PIV0_ARAVE</name>
<comment type="caution">
    <text evidence="1">The sequence shown here is derived from an EMBL/GenBank/DDBJ whole genome shotgun (WGS) entry which is preliminary data.</text>
</comment>
<protein>
    <submittedName>
        <fullName evidence="1">Uncharacterized protein</fullName>
    </submittedName>
</protein>
<dbReference type="AlphaFoldDB" id="A0A4Y2PIV0"/>
<dbReference type="EMBL" id="BGPR01011394">
    <property type="protein sequence ID" value="GBN51072.1"/>
    <property type="molecule type" value="Genomic_DNA"/>
</dbReference>
<accession>A0A4Y2PIV0</accession>
<keyword evidence="2" id="KW-1185">Reference proteome</keyword>
<reference evidence="1 2" key="1">
    <citation type="journal article" date="2019" name="Sci. Rep.">
        <title>Orb-weaving spider Araneus ventricosus genome elucidates the spidroin gene catalogue.</title>
        <authorList>
            <person name="Kono N."/>
            <person name="Nakamura H."/>
            <person name="Ohtoshi R."/>
            <person name="Moran D.A.P."/>
            <person name="Shinohara A."/>
            <person name="Yoshida Y."/>
            <person name="Fujiwara M."/>
            <person name="Mori M."/>
            <person name="Tomita M."/>
            <person name="Arakawa K."/>
        </authorList>
    </citation>
    <scope>NUCLEOTIDE SEQUENCE [LARGE SCALE GENOMIC DNA]</scope>
</reference>
<gene>
    <name evidence="1" type="ORF">AVEN_185875_1</name>
</gene>
<dbReference type="Proteomes" id="UP000499080">
    <property type="component" value="Unassembled WGS sequence"/>
</dbReference>
<organism evidence="1 2">
    <name type="scientific">Araneus ventricosus</name>
    <name type="common">Orbweaver spider</name>
    <name type="synonym">Epeira ventricosa</name>
    <dbReference type="NCBI Taxonomy" id="182803"/>
    <lineage>
        <taxon>Eukaryota</taxon>
        <taxon>Metazoa</taxon>
        <taxon>Ecdysozoa</taxon>
        <taxon>Arthropoda</taxon>
        <taxon>Chelicerata</taxon>
        <taxon>Arachnida</taxon>
        <taxon>Araneae</taxon>
        <taxon>Araneomorphae</taxon>
        <taxon>Entelegynae</taxon>
        <taxon>Araneoidea</taxon>
        <taxon>Araneidae</taxon>
        <taxon>Araneus</taxon>
    </lineage>
</organism>
<sequence length="143" mass="16397">TVSVNGGKLLQFADILPDSKSYDKMKPPKKDVMSQTNFENVHITDYKNRNSKRQQIQLQFRLDSIRVIENHILTVYHGKLLAEKIEPLSFWDYRCNCRGKNRESLTALGAPSGELRKIGWKFEADGGRNDLAYSIRCPSQIVP</sequence>
<evidence type="ECO:0000313" key="2">
    <source>
        <dbReference type="Proteomes" id="UP000499080"/>
    </source>
</evidence>
<proteinExistence type="predicted"/>
<evidence type="ECO:0000313" key="1">
    <source>
        <dbReference type="EMBL" id="GBN51072.1"/>
    </source>
</evidence>